<feature type="region of interest" description="Disordered" evidence="5">
    <location>
        <begin position="663"/>
        <end position="682"/>
    </location>
</feature>
<evidence type="ECO:0000259" key="7">
    <source>
        <dbReference type="PROSITE" id="PS50011"/>
    </source>
</evidence>
<dbReference type="Gene3D" id="2.60.200.20">
    <property type="match status" value="1"/>
</dbReference>
<dbReference type="FunFam" id="1.10.510.10:FF:000571">
    <property type="entry name" value="Maternal embryonic leucine zipper kinase"/>
    <property type="match status" value="1"/>
</dbReference>
<dbReference type="GO" id="GO:0004674">
    <property type="term" value="F:protein serine/threonine kinase activity"/>
    <property type="evidence" value="ECO:0007669"/>
    <property type="project" value="UniProtKB-KW"/>
</dbReference>
<comment type="caution">
    <text evidence="8">The sequence shown here is derived from an EMBL/GenBank/DDBJ whole genome shotgun (WGS) entry which is preliminary data.</text>
</comment>
<feature type="binding site" evidence="4">
    <location>
        <position position="237"/>
    </location>
    <ligand>
        <name>ATP</name>
        <dbReference type="ChEBI" id="CHEBI:30616"/>
    </ligand>
</feature>
<gene>
    <name evidence="8" type="primary">DUN1</name>
    <name evidence="8" type="ORF">LPJ61_000128</name>
</gene>
<dbReference type="SUPFAM" id="SSF56112">
    <property type="entry name" value="Protein kinase-like (PK-like)"/>
    <property type="match status" value="1"/>
</dbReference>
<keyword evidence="8" id="KW-0723">Serine/threonine-protein kinase</keyword>
<dbReference type="InterPro" id="IPR000253">
    <property type="entry name" value="FHA_dom"/>
</dbReference>
<dbReference type="SMART" id="SM00240">
    <property type="entry name" value="FHA"/>
    <property type="match status" value="1"/>
</dbReference>
<dbReference type="InterPro" id="IPR011009">
    <property type="entry name" value="Kinase-like_dom_sf"/>
</dbReference>
<dbReference type="GO" id="GO:0005524">
    <property type="term" value="F:ATP binding"/>
    <property type="evidence" value="ECO:0007669"/>
    <property type="project" value="UniProtKB-UniRule"/>
</dbReference>
<dbReference type="Proteomes" id="UP001143981">
    <property type="component" value="Unassembled WGS sequence"/>
</dbReference>
<comment type="similarity">
    <text evidence="1">Belongs to the protein kinase superfamily. CAMK Ser/Thr protein kinase family. CHEK2 subfamily.</text>
</comment>
<sequence>MLPMDSKATLVTESQEMDVLNQLFQRQLLVNQVPRSVWGVLLSLSPDDYKTVLLERTKPLVPQPAGASSSPSRSTAKFGYHIGRHKSCDIRIQNVHISNRHCLIYRVEDGDGGAGEDEDGGGECECEGAGAGATGRSRVYLEDTSTNGTFVNGRRVGKSASVELCDGDEIQLVRYQPGKGMSYFNDRFYVFQNLDLHRREPCLFKQSYLLADHLGKGAFAHVRVAINRVTGERFAAKIIDRNRIPQLEKRRKLDENFRVETSILSRVRHPSIVQVHGVFRESDRLYLVLDLAAGGELFDEIVHRQCLSEDDSRRVLLQLLLAIRHLHRMGIVHRDIKLENILLADKAALRLKLADFGLAKIVGEQMFMKTVCGTPMYVAPEVLTVRQAGVYDNLVDVWSLGVVLYICLCGFPPFSDELAPPPMRDQIIAGMYSFPSPYWDTVSPEAIDLVCQMLQADPRSRITVDAALAHPWLRACCTPSGWTIAGTGFVVVDPDYSADSQHTQCLTTDSSQQQVLSPMQPPSMLIPLRSAPLPPSSPPVIVTAPVYDPEIALGPTSASGGEAQTYAARTHCYGEAGSASHAGPLSGASPTADTSRKRKDPSFMRSQSDLGEMALPKRAMHGGPEPAPLHRPGHASASPSLRQGSTGSGPLALFEMSPDVNYQRAEDYGNGDGRGPRPRPSDGAANYACPLLIYPKAIPRPGAVVAAAATAAAGLVGCHVPAAGAKGGVLSPKTVPEGSGQGRRSGGGRRPLPTFFDLNGRP</sequence>
<keyword evidence="3 4" id="KW-0067">ATP-binding</keyword>
<evidence type="ECO:0000256" key="5">
    <source>
        <dbReference type="SAM" id="MobiDB-lite"/>
    </source>
</evidence>
<dbReference type="OrthoDB" id="407410at2759"/>
<feature type="domain" description="FHA" evidence="6">
    <location>
        <begin position="80"/>
        <end position="156"/>
    </location>
</feature>
<keyword evidence="2 4" id="KW-0547">Nucleotide-binding</keyword>
<dbReference type="Gene3D" id="3.30.200.20">
    <property type="entry name" value="Phosphorylase Kinase, domain 1"/>
    <property type="match status" value="1"/>
</dbReference>
<dbReference type="InterPro" id="IPR008984">
    <property type="entry name" value="SMAD_FHA_dom_sf"/>
</dbReference>
<name>A0A9W7YGT6_9FUNG</name>
<dbReference type="InterPro" id="IPR017441">
    <property type="entry name" value="Protein_kinase_ATP_BS"/>
</dbReference>
<dbReference type="SUPFAM" id="SSF49879">
    <property type="entry name" value="SMAD/FHA domain"/>
    <property type="match status" value="1"/>
</dbReference>
<dbReference type="Gene3D" id="1.10.510.10">
    <property type="entry name" value="Transferase(Phosphotransferase) domain 1"/>
    <property type="match status" value="1"/>
</dbReference>
<dbReference type="InterPro" id="IPR008271">
    <property type="entry name" value="Ser/Thr_kinase_AS"/>
</dbReference>
<feature type="region of interest" description="Disordered" evidence="5">
    <location>
        <begin position="726"/>
        <end position="762"/>
    </location>
</feature>
<organism evidence="8 9">
    <name type="scientific">Coemansia biformis</name>
    <dbReference type="NCBI Taxonomy" id="1286918"/>
    <lineage>
        <taxon>Eukaryota</taxon>
        <taxon>Fungi</taxon>
        <taxon>Fungi incertae sedis</taxon>
        <taxon>Zoopagomycota</taxon>
        <taxon>Kickxellomycotina</taxon>
        <taxon>Kickxellomycetes</taxon>
        <taxon>Kickxellales</taxon>
        <taxon>Kickxellaceae</taxon>
        <taxon>Coemansia</taxon>
    </lineage>
</organism>
<feature type="region of interest" description="Disordered" evidence="5">
    <location>
        <begin position="577"/>
        <end position="654"/>
    </location>
</feature>
<dbReference type="EC" id="2.7.11.1" evidence="8"/>
<dbReference type="AlphaFoldDB" id="A0A9W7YGT6"/>
<dbReference type="PROSITE" id="PS00108">
    <property type="entry name" value="PROTEIN_KINASE_ST"/>
    <property type="match status" value="1"/>
</dbReference>
<feature type="compositionally biased region" description="Gly residues" evidence="5">
    <location>
        <begin position="739"/>
        <end position="749"/>
    </location>
</feature>
<feature type="domain" description="Protein kinase" evidence="7">
    <location>
        <begin position="208"/>
        <end position="473"/>
    </location>
</feature>
<keyword evidence="9" id="KW-1185">Reference proteome</keyword>
<dbReference type="Pfam" id="PF00498">
    <property type="entry name" value="FHA"/>
    <property type="match status" value="1"/>
</dbReference>
<dbReference type="PANTHER" id="PTHR24347">
    <property type="entry name" value="SERINE/THREONINE-PROTEIN KINASE"/>
    <property type="match status" value="1"/>
</dbReference>
<dbReference type="PROSITE" id="PS50011">
    <property type="entry name" value="PROTEIN_KINASE_DOM"/>
    <property type="match status" value="1"/>
</dbReference>
<dbReference type="Pfam" id="PF00069">
    <property type="entry name" value="Pkinase"/>
    <property type="match status" value="1"/>
</dbReference>
<evidence type="ECO:0000256" key="4">
    <source>
        <dbReference type="PROSITE-ProRule" id="PRU10141"/>
    </source>
</evidence>
<evidence type="ECO:0000313" key="8">
    <source>
        <dbReference type="EMBL" id="KAJ1736169.1"/>
    </source>
</evidence>
<accession>A0A9W7YGT6</accession>
<dbReference type="PROSITE" id="PS00107">
    <property type="entry name" value="PROTEIN_KINASE_ATP"/>
    <property type="match status" value="1"/>
</dbReference>
<evidence type="ECO:0000256" key="1">
    <source>
        <dbReference type="ARBA" id="ARBA00005575"/>
    </source>
</evidence>
<keyword evidence="8" id="KW-0808">Transferase</keyword>
<keyword evidence="8" id="KW-0418">Kinase</keyword>
<protein>
    <submittedName>
        <fullName evidence="8">Serine/threonine protein kinase</fullName>
        <ecNumber evidence="8">2.7.11.1</ecNumber>
    </submittedName>
</protein>
<evidence type="ECO:0000259" key="6">
    <source>
        <dbReference type="PROSITE" id="PS50006"/>
    </source>
</evidence>
<evidence type="ECO:0000256" key="2">
    <source>
        <dbReference type="ARBA" id="ARBA00022741"/>
    </source>
</evidence>
<evidence type="ECO:0000256" key="3">
    <source>
        <dbReference type="ARBA" id="ARBA00022840"/>
    </source>
</evidence>
<proteinExistence type="inferred from homology"/>
<dbReference type="PROSITE" id="PS50006">
    <property type="entry name" value="FHA_DOMAIN"/>
    <property type="match status" value="1"/>
</dbReference>
<evidence type="ECO:0000313" key="9">
    <source>
        <dbReference type="Proteomes" id="UP001143981"/>
    </source>
</evidence>
<reference evidence="8" key="1">
    <citation type="submission" date="2022-07" db="EMBL/GenBank/DDBJ databases">
        <title>Phylogenomic reconstructions and comparative analyses of Kickxellomycotina fungi.</title>
        <authorList>
            <person name="Reynolds N.K."/>
            <person name="Stajich J.E."/>
            <person name="Barry K."/>
            <person name="Grigoriev I.V."/>
            <person name="Crous P."/>
            <person name="Smith M.E."/>
        </authorList>
    </citation>
    <scope>NUCLEOTIDE SEQUENCE</scope>
    <source>
        <strain evidence="8">BCRC 34381</strain>
    </source>
</reference>
<dbReference type="InterPro" id="IPR000719">
    <property type="entry name" value="Prot_kinase_dom"/>
</dbReference>
<dbReference type="SMART" id="SM00220">
    <property type="entry name" value="S_TKc"/>
    <property type="match status" value="1"/>
</dbReference>
<dbReference type="EMBL" id="JANBOI010000002">
    <property type="protein sequence ID" value="KAJ1736169.1"/>
    <property type="molecule type" value="Genomic_DNA"/>
</dbReference>
<dbReference type="CDD" id="cd05117">
    <property type="entry name" value="STKc_CAMK"/>
    <property type="match status" value="1"/>
</dbReference>